<feature type="domain" description="DUF1996" evidence="3">
    <location>
        <begin position="91"/>
        <end position="302"/>
    </location>
</feature>
<protein>
    <submittedName>
        <fullName evidence="4">DUF1996 domain-containing protein</fullName>
    </submittedName>
</protein>
<feature type="region of interest" description="Disordered" evidence="1">
    <location>
        <begin position="319"/>
        <end position="356"/>
    </location>
</feature>
<accession>A0A4S4FUF1</accession>
<sequence length="356" mass="36065">MTEQQAGNDSTDKPPAPRGRRPLALWIAALAAAVLAVGGGVAAAVANQQTGASVPTASATPQVNTAGFPQGGSNPGIFTDRCATTVTAADDPIMMPGMTGMSMQHDFFGNTKPSASSEPANLVGGSTSCSTSADASAYWLPVVYQNGAALKPSSALIYWRAPAASAASVATMPAGISMIAGDEGAIAPQSARVVDWTCTPGASKLMQKAANAPHDCPAGHDLRLVITFPNCWDGHTLDGRSRENVAYAGSDGKCPSSHPVQIPQIIFHAAYPTTSGSGITLSTGPSTQGAPVTGHADFMNGWAQARMDANVAACIDTQTRCGPTSGTDATPKGGRDRPMKAGTGGKTKHATRTSGS</sequence>
<dbReference type="Pfam" id="PF09362">
    <property type="entry name" value="DUF1996"/>
    <property type="match status" value="1"/>
</dbReference>
<keyword evidence="2" id="KW-1133">Transmembrane helix</keyword>
<name>A0A4S4FUF1_9MICO</name>
<reference evidence="4 5" key="1">
    <citation type="submission" date="2019-04" db="EMBL/GenBank/DDBJ databases">
        <authorList>
            <person name="Jiang L."/>
        </authorList>
    </citation>
    <scope>NUCLEOTIDE SEQUENCE [LARGE SCALE GENOMIC DNA]</scope>
    <source>
        <strain evidence="4 5">YIM 131861</strain>
    </source>
</reference>
<evidence type="ECO:0000313" key="5">
    <source>
        <dbReference type="Proteomes" id="UP000307380"/>
    </source>
</evidence>
<evidence type="ECO:0000313" key="4">
    <source>
        <dbReference type="EMBL" id="THG34333.1"/>
    </source>
</evidence>
<dbReference type="OrthoDB" id="264773at2"/>
<keyword evidence="2" id="KW-0472">Membrane</keyword>
<feature type="compositionally biased region" description="Basic residues" evidence="1">
    <location>
        <begin position="346"/>
        <end position="356"/>
    </location>
</feature>
<proteinExistence type="predicted"/>
<gene>
    <name evidence="4" type="ORF">E6C70_08610</name>
</gene>
<feature type="compositionally biased region" description="Polar residues" evidence="1">
    <location>
        <begin position="319"/>
        <end position="328"/>
    </location>
</feature>
<dbReference type="InterPro" id="IPR018535">
    <property type="entry name" value="DUF1996"/>
</dbReference>
<keyword evidence="2" id="KW-0812">Transmembrane</keyword>
<evidence type="ECO:0000256" key="2">
    <source>
        <dbReference type="SAM" id="Phobius"/>
    </source>
</evidence>
<dbReference type="AlphaFoldDB" id="A0A4S4FUF1"/>
<dbReference type="RefSeq" id="WP_136424131.1">
    <property type="nucleotide sequence ID" value="NZ_SSSN01000005.1"/>
</dbReference>
<feature type="transmembrane region" description="Helical" evidence="2">
    <location>
        <begin position="23"/>
        <end position="46"/>
    </location>
</feature>
<evidence type="ECO:0000259" key="3">
    <source>
        <dbReference type="Pfam" id="PF09362"/>
    </source>
</evidence>
<comment type="caution">
    <text evidence="4">The sequence shown here is derived from an EMBL/GenBank/DDBJ whole genome shotgun (WGS) entry which is preliminary data.</text>
</comment>
<dbReference type="EMBL" id="SSSN01000005">
    <property type="protein sequence ID" value="THG34333.1"/>
    <property type="molecule type" value="Genomic_DNA"/>
</dbReference>
<evidence type="ECO:0000256" key="1">
    <source>
        <dbReference type="SAM" id="MobiDB-lite"/>
    </source>
</evidence>
<keyword evidence="5" id="KW-1185">Reference proteome</keyword>
<organism evidence="4 5">
    <name type="scientific">Orlajensenia flava</name>
    <dbReference type="NCBI Taxonomy" id="2565934"/>
    <lineage>
        <taxon>Bacteria</taxon>
        <taxon>Bacillati</taxon>
        <taxon>Actinomycetota</taxon>
        <taxon>Actinomycetes</taxon>
        <taxon>Micrococcales</taxon>
        <taxon>Microbacteriaceae</taxon>
        <taxon>Orlajensenia</taxon>
    </lineage>
</organism>
<dbReference type="Proteomes" id="UP000307380">
    <property type="component" value="Unassembled WGS sequence"/>
</dbReference>
<dbReference type="PANTHER" id="PTHR43662:SF3">
    <property type="entry name" value="DOMAIN PROTEIN, PUTATIVE (AFU_ORTHOLOGUE AFUA_6G11970)-RELATED"/>
    <property type="match status" value="1"/>
</dbReference>
<dbReference type="PANTHER" id="PTHR43662">
    <property type="match status" value="1"/>
</dbReference>